<evidence type="ECO:0000259" key="7">
    <source>
        <dbReference type="SMART" id="SM01332"/>
    </source>
</evidence>
<feature type="domain" description="Cyclin-like" evidence="6">
    <location>
        <begin position="193"/>
        <end position="266"/>
    </location>
</feature>
<dbReference type="Pfam" id="PF12796">
    <property type="entry name" value="Ank_2"/>
    <property type="match status" value="2"/>
</dbReference>
<dbReference type="SMART" id="SM01332">
    <property type="entry name" value="Cyclin_C"/>
    <property type="match status" value="1"/>
</dbReference>
<comment type="similarity">
    <text evidence="5">Belongs to the cyclin family.</text>
</comment>
<dbReference type="PROSITE" id="PS50088">
    <property type="entry name" value="ANK_REPEAT"/>
    <property type="match status" value="4"/>
</dbReference>
<keyword evidence="2 4" id="KW-0040">ANK repeat</keyword>
<dbReference type="PROSITE" id="PS50297">
    <property type="entry name" value="ANK_REP_REGION"/>
    <property type="match status" value="4"/>
</dbReference>
<dbReference type="EMBL" id="CAIX01000318">
    <property type="protein sequence ID" value="CCI49617.1"/>
    <property type="molecule type" value="Genomic_DNA"/>
</dbReference>
<keyword evidence="9" id="KW-1185">Reference proteome</keyword>
<dbReference type="InParanoid" id="A0A024GS54"/>
<dbReference type="AlphaFoldDB" id="A0A024GS54"/>
<evidence type="ECO:0000313" key="9">
    <source>
        <dbReference type="Proteomes" id="UP000053237"/>
    </source>
</evidence>
<dbReference type="SMART" id="SM00248">
    <property type="entry name" value="ANK"/>
    <property type="match status" value="5"/>
</dbReference>
<dbReference type="InterPro" id="IPR002110">
    <property type="entry name" value="Ankyrin_rpt"/>
</dbReference>
<dbReference type="OrthoDB" id="285802at2759"/>
<evidence type="ECO:0000256" key="4">
    <source>
        <dbReference type="PROSITE-ProRule" id="PRU00023"/>
    </source>
</evidence>
<evidence type="ECO:0000256" key="3">
    <source>
        <dbReference type="ARBA" id="ARBA00023127"/>
    </source>
</evidence>
<protein>
    <submittedName>
        <fullName evidence="8">Uncharacterized protein</fullName>
    </submittedName>
</protein>
<feature type="domain" description="Cyclin C-terminal" evidence="7">
    <location>
        <begin position="165"/>
        <end position="298"/>
    </location>
</feature>
<dbReference type="Gene3D" id="1.10.472.10">
    <property type="entry name" value="Cyclin-like"/>
    <property type="match status" value="2"/>
</dbReference>
<dbReference type="InterPro" id="IPR036915">
    <property type="entry name" value="Cyclin-like_sf"/>
</dbReference>
<feature type="repeat" description="ANK" evidence="4">
    <location>
        <begin position="290"/>
        <end position="322"/>
    </location>
</feature>
<reference evidence="8 9" key="1">
    <citation type="submission" date="2012-05" db="EMBL/GenBank/DDBJ databases">
        <title>Recombination and specialization in a pathogen metapopulation.</title>
        <authorList>
            <person name="Gardiner A."/>
            <person name="Kemen E."/>
            <person name="Schultz-Larsen T."/>
            <person name="MacLean D."/>
            <person name="Van Oosterhout C."/>
            <person name="Jones J.D.G."/>
        </authorList>
    </citation>
    <scope>NUCLEOTIDE SEQUENCE [LARGE SCALE GENOMIC DNA]</scope>
    <source>
        <strain evidence="8 9">Ac Nc2</strain>
    </source>
</reference>
<feature type="repeat" description="ANK" evidence="4">
    <location>
        <begin position="364"/>
        <end position="396"/>
    </location>
</feature>
<dbReference type="PRINTS" id="PR01415">
    <property type="entry name" value="ANKYRIN"/>
</dbReference>
<dbReference type="CDD" id="cd20529">
    <property type="entry name" value="CYCLIN_CCNJ-like_rpt2"/>
    <property type="match status" value="1"/>
</dbReference>
<dbReference type="InterPro" id="IPR004367">
    <property type="entry name" value="Cyclin_C-dom"/>
</dbReference>
<feature type="repeat" description="ANK" evidence="4">
    <location>
        <begin position="397"/>
        <end position="431"/>
    </location>
</feature>
<evidence type="ECO:0000256" key="1">
    <source>
        <dbReference type="ARBA" id="ARBA00022737"/>
    </source>
</evidence>
<dbReference type="Pfam" id="PF02984">
    <property type="entry name" value="Cyclin_C"/>
    <property type="match status" value="1"/>
</dbReference>
<dbReference type="SUPFAM" id="SSF48403">
    <property type="entry name" value="Ankyrin repeat"/>
    <property type="match status" value="1"/>
</dbReference>
<feature type="domain" description="Cyclin-like" evidence="6">
    <location>
        <begin position="69"/>
        <end position="156"/>
    </location>
</feature>
<evidence type="ECO:0000256" key="2">
    <source>
        <dbReference type="ARBA" id="ARBA00023043"/>
    </source>
</evidence>
<dbReference type="SMART" id="SM00385">
    <property type="entry name" value="CYCLIN"/>
    <property type="match status" value="2"/>
</dbReference>
<sequence>MQSSCSALLCNEEYEYEVDLTSKHQESECYDHTWLLQDAERRYQLMLQKEICQDRSVFRSHKYRNTLVEWMSQVGEETRIERSIIHPAITYLERFLQIDKSPCKRDLQLIGLCCIMIAAKFNGSESKAPCRRNVWDFGNRAYTCKEINQMELRILSNLSWCLTTIEPIHFLEFHKSRNLLYPDDKVYGHPMISKMSQVYDDYIDFFVDCCLQEYKFRPYRPSVMAASILAVSRKALHIAPLWRKELRLLTGYNEGQIAPCISSIWSYYQLNFSHRHKRPRLASPTSPSDKGATPLIIAIAHGHVEVAKALVEAGADLHQVKTPDQNSPLHEAALNGQVLILQHILYHLQSDQDMVSLVNLRNQFGNTPLHNAALAGSHKCVDELLKAHADVSIRNANGSTPLHHACYSENANCSVIKLLVNAGCNINEEDNNGNTPLMVANRRGQKETSNFLLQCSAEPLSTPL</sequence>
<dbReference type="Proteomes" id="UP000053237">
    <property type="component" value="Unassembled WGS sequence"/>
</dbReference>
<dbReference type="InterPro" id="IPR013763">
    <property type="entry name" value="Cyclin-like_dom"/>
</dbReference>
<evidence type="ECO:0000313" key="8">
    <source>
        <dbReference type="EMBL" id="CCI49617.1"/>
    </source>
</evidence>
<evidence type="ECO:0000256" key="5">
    <source>
        <dbReference type="RuleBase" id="RU000383"/>
    </source>
</evidence>
<keyword evidence="1" id="KW-0677">Repeat</keyword>
<accession>A0A024GS54</accession>
<gene>
    <name evidence="8" type="ORF">BN9_109780</name>
</gene>
<dbReference type="PANTHER" id="PTHR24173">
    <property type="entry name" value="ANKYRIN REPEAT CONTAINING"/>
    <property type="match status" value="1"/>
</dbReference>
<dbReference type="PANTHER" id="PTHR24173:SF74">
    <property type="entry name" value="ANKYRIN REPEAT DOMAIN-CONTAINING PROTEIN 16"/>
    <property type="match status" value="1"/>
</dbReference>
<dbReference type="STRING" id="65357.A0A024GS54"/>
<evidence type="ECO:0000259" key="6">
    <source>
        <dbReference type="SMART" id="SM00385"/>
    </source>
</evidence>
<dbReference type="Gene3D" id="1.25.40.20">
    <property type="entry name" value="Ankyrin repeat-containing domain"/>
    <property type="match status" value="1"/>
</dbReference>
<feature type="repeat" description="ANK" evidence="4">
    <location>
        <begin position="432"/>
        <end position="458"/>
    </location>
</feature>
<dbReference type="SUPFAM" id="SSF47954">
    <property type="entry name" value="Cyclin-like"/>
    <property type="match status" value="2"/>
</dbReference>
<dbReference type="InterPro" id="IPR036770">
    <property type="entry name" value="Ankyrin_rpt-contain_sf"/>
</dbReference>
<dbReference type="InterPro" id="IPR006671">
    <property type="entry name" value="Cyclin_N"/>
</dbReference>
<name>A0A024GS54_9STRA</name>
<organism evidence="8 9">
    <name type="scientific">Albugo candida</name>
    <dbReference type="NCBI Taxonomy" id="65357"/>
    <lineage>
        <taxon>Eukaryota</taxon>
        <taxon>Sar</taxon>
        <taxon>Stramenopiles</taxon>
        <taxon>Oomycota</taxon>
        <taxon>Peronosporomycetes</taxon>
        <taxon>Albuginales</taxon>
        <taxon>Albuginaceae</taxon>
        <taxon>Albugo</taxon>
    </lineage>
</organism>
<proteinExistence type="inferred from homology"/>
<comment type="caution">
    <text evidence="8">The sequence shown here is derived from an EMBL/GenBank/DDBJ whole genome shotgun (WGS) entry which is preliminary data.</text>
</comment>
<keyword evidence="3 5" id="KW-0195">Cyclin</keyword>
<dbReference type="Pfam" id="PF00134">
    <property type="entry name" value="Cyclin_N"/>
    <property type="match status" value="1"/>
</dbReference>